<feature type="active site" evidence="6">
    <location>
        <position position="134"/>
    </location>
</feature>
<keyword evidence="7" id="KW-1133">Transmembrane helix</keyword>
<dbReference type="SUPFAM" id="SSF51306">
    <property type="entry name" value="LexA/Signal peptidase"/>
    <property type="match status" value="1"/>
</dbReference>
<keyword evidence="5 7" id="KW-0378">Hydrolase</keyword>
<dbReference type="AlphaFoldDB" id="A0A2N3G800"/>
<dbReference type="Gene3D" id="2.10.109.10">
    <property type="entry name" value="Umud Fragment, subunit A"/>
    <property type="match status" value="1"/>
</dbReference>
<dbReference type="InterPro" id="IPR036286">
    <property type="entry name" value="LexA/Signal_pep-like_sf"/>
</dbReference>
<feature type="domain" description="Peptidase S26" evidence="8">
    <location>
        <begin position="34"/>
        <end position="213"/>
    </location>
</feature>
<proteinExistence type="inferred from homology"/>
<dbReference type="Pfam" id="PF10502">
    <property type="entry name" value="Peptidase_S26"/>
    <property type="match status" value="1"/>
</dbReference>
<dbReference type="GO" id="GO:0005886">
    <property type="term" value="C:plasma membrane"/>
    <property type="evidence" value="ECO:0007669"/>
    <property type="project" value="UniProtKB-SubCell"/>
</dbReference>
<evidence type="ECO:0000313" key="10">
    <source>
        <dbReference type="Proteomes" id="UP000233654"/>
    </source>
</evidence>
<comment type="caution">
    <text evidence="9">The sequence shown here is derived from an EMBL/GenBank/DDBJ whole genome shotgun (WGS) entry which is preliminary data.</text>
</comment>
<name>A0A2N3G800_9ACTN</name>
<keyword evidence="7" id="KW-0812">Transmembrane</keyword>
<dbReference type="GO" id="GO:0004252">
    <property type="term" value="F:serine-type endopeptidase activity"/>
    <property type="evidence" value="ECO:0007669"/>
    <property type="project" value="InterPro"/>
</dbReference>
<dbReference type="CDD" id="cd06530">
    <property type="entry name" value="S26_SPase_I"/>
    <property type="match status" value="1"/>
</dbReference>
<protein>
    <recommendedName>
        <fullName evidence="4 7">Signal peptidase I</fullName>
        <ecNumber evidence="4 7">3.4.21.89</ecNumber>
    </recommendedName>
</protein>
<evidence type="ECO:0000313" key="9">
    <source>
        <dbReference type="EMBL" id="PKQ28813.1"/>
    </source>
</evidence>
<accession>A0A2N3G800</accession>
<comment type="catalytic activity">
    <reaction evidence="1 7">
        <text>Cleavage of hydrophobic, N-terminal signal or leader sequences from secreted and periplasmic proteins.</text>
        <dbReference type="EC" id="3.4.21.89"/>
    </reaction>
</comment>
<evidence type="ECO:0000256" key="1">
    <source>
        <dbReference type="ARBA" id="ARBA00000677"/>
    </source>
</evidence>
<evidence type="ECO:0000256" key="7">
    <source>
        <dbReference type="RuleBase" id="RU362042"/>
    </source>
</evidence>
<comment type="subcellular location">
    <subcellularLocation>
        <location evidence="2">Cell membrane</location>
        <topology evidence="2">Single-pass type II membrane protein</topology>
    </subcellularLocation>
    <subcellularLocation>
        <location evidence="7">Membrane</location>
        <topology evidence="7">Single-pass type II membrane protein</topology>
    </subcellularLocation>
</comment>
<feature type="active site" evidence="6">
    <location>
        <position position="64"/>
    </location>
</feature>
<dbReference type="InterPro" id="IPR019533">
    <property type="entry name" value="Peptidase_S26"/>
</dbReference>
<dbReference type="GO" id="GO:0009003">
    <property type="term" value="F:signal peptidase activity"/>
    <property type="evidence" value="ECO:0007669"/>
    <property type="project" value="UniProtKB-EC"/>
</dbReference>
<evidence type="ECO:0000256" key="3">
    <source>
        <dbReference type="ARBA" id="ARBA00009370"/>
    </source>
</evidence>
<keyword evidence="7" id="KW-0472">Membrane</keyword>
<dbReference type="PRINTS" id="PR00727">
    <property type="entry name" value="LEADERPTASE"/>
</dbReference>
<dbReference type="PROSITE" id="PS00761">
    <property type="entry name" value="SPASE_I_3"/>
    <property type="match status" value="1"/>
</dbReference>
<evidence type="ECO:0000259" key="8">
    <source>
        <dbReference type="Pfam" id="PF10502"/>
    </source>
</evidence>
<dbReference type="EMBL" id="PHEX01000004">
    <property type="protein sequence ID" value="PKQ28813.1"/>
    <property type="molecule type" value="Genomic_DNA"/>
</dbReference>
<dbReference type="GO" id="GO:0006465">
    <property type="term" value="P:signal peptide processing"/>
    <property type="evidence" value="ECO:0007669"/>
    <property type="project" value="InterPro"/>
</dbReference>
<dbReference type="EC" id="3.4.21.89" evidence="4 7"/>
<keyword evidence="7" id="KW-0645">Protease</keyword>
<evidence type="ECO:0000256" key="2">
    <source>
        <dbReference type="ARBA" id="ARBA00004401"/>
    </source>
</evidence>
<gene>
    <name evidence="9" type="primary">lepB</name>
    <name evidence="9" type="ORF">CVT63_00650</name>
</gene>
<dbReference type="PANTHER" id="PTHR43390:SF1">
    <property type="entry name" value="CHLOROPLAST PROCESSING PEPTIDASE"/>
    <property type="match status" value="1"/>
</dbReference>
<evidence type="ECO:0000256" key="4">
    <source>
        <dbReference type="ARBA" id="ARBA00013208"/>
    </source>
</evidence>
<dbReference type="PANTHER" id="PTHR43390">
    <property type="entry name" value="SIGNAL PEPTIDASE I"/>
    <property type="match status" value="1"/>
</dbReference>
<dbReference type="NCBIfam" id="TIGR02227">
    <property type="entry name" value="sigpep_I_bact"/>
    <property type="match status" value="1"/>
</dbReference>
<comment type="similarity">
    <text evidence="3 7">Belongs to the peptidase S26 family.</text>
</comment>
<evidence type="ECO:0000256" key="5">
    <source>
        <dbReference type="ARBA" id="ARBA00022801"/>
    </source>
</evidence>
<reference evidence="9 10" key="1">
    <citation type="journal article" date="2017" name="ISME J.">
        <title>Potential for microbial H2 and metal transformations associated with novel bacteria and archaea in deep terrestrial subsurface sediments.</title>
        <authorList>
            <person name="Hernsdorf A.W."/>
            <person name="Amano Y."/>
            <person name="Miyakawa K."/>
            <person name="Ise K."/>
            <person name="Suzuki Y."/>
            <person name="Anantharaman K."/>
            <person name="Probst A."/>
            <person name="Burstein D."/>
            <person name="Thomas B.C."/>
            <person name="Banfield J.F."/>
        </authorList>
    </citation>
    <scope>NUCLEOTIDE SEQUENCE [LARGE SCALE GENOMIC DNA]</scope>
    <source>
        <strain evidence="9">HGW-Actinobacteria-3</strain>
    </source>
</reference>
<feature type="transmembrane region" description="Helical" evidence="7">
    <location>
        <begin position="37"/>
        <end position="59"/>
    </location>
</feature>
<organism evidence="9 10">
    <name type="scientific">Candidatus Anoxymicrobium japonicum</name>
    <dbReference type="NCBI Taxonomy" id="2013648"/>
    <lineage>
        <taxon>Bacteria</taxon>
        <taxon>Bacillati</taxon>
        <taxon>Actinomycetota</taxon>
        <taxon>Candidatus Geothermincolia</taxon>
        <taxon>Candidatus Geothermincolales</taxon>
        <taxon>Candidatus Anoxymicrobiaceae</taxon>
        <taxon>Candidatus Anoxymicrobium</taxon>
    </lineage>
</organism>
<dbReference type="Proteomes" id="UP000233654">
    <property type="component" value="Unassembled WGS sequence"/>
</dbReference>
<evidence type="ECO:0000256" key="6">
    <source>
        <dbReference type="PIRSR" id="PIRSR600223-1"/>
    </source>
</evidence>
<dbReference type="InterPro" id="IPR019758">
    <property type="entry name" value="Pept_S26A_signal_pept_1_CS"/>
</dbReference>
<dbReference type="InterPro" id="IPR000223">
    <property type="entry name" value="Pept_S26A_signal_pept_1"/>
</dbReference>
<sequence>MAGEGNNGFVKDNHPAEKVGEPFRKKGSLWLAIRESMIILVMAAVVAVGVQSFFLKAFIIPSLSMSPTLQVGDRVMVDRATYCFRKPRRGDVVVWRYPPSGQNSMNTSNPLYWPFEEIGETLHLTHEGVTPYVKRVVATEGETIQLKDGQLYINQKRVNEPYAVKNNCNFGPVKTPKGMFYGFGDNRPNSRDSRSFGPIPYRNVIGRVFLRWWPPNRFGKPQGQDGSAPG</sequence>